<dbReference type="SUPFAM" id="SSF55174">
    <property type="entry name" value="Alpha-L RNA-binding motif"/>
    <property type="match status" value="1"/>
</dbReference>
<dbReference type="InterPro" id="IPR002942">
    <property type="entry name" value="S4_RNA-bd"/>
</dbReference>
<dbReference type="RefSeq" id="WP_084233656.1">
    <property type="nucleotide sequence ID" value="NZ_FWXW01000002.1"/>
</dbReference>
<comment type="similarity">
    <text evidence="1 5">Belongs to the pseudouridine synthase RsuA family.</text>
</comment>
<dbReference type="Gene3D" id="3.30.70.1560">
    <property type="entry name" value="Alpha-L RNA-binding motif"/>
    <property type="match status" value="1"/>
</dbReference>
<dbReference type="Gene3D" id="3.10.290.10">
    <property type="entry name" value="RNA-binding S4 domain"/>
    <property type="match status" value="1"/>
</dbReference>
<evidence type="ECO:0000313" key="8">
    <source>
        <dbReference type="Proteomes" id="UP000192790"/>
    </source>
</evidence>
<dbReference type="PANTHER" id="PTHR47683">
    <property type="entry name" value="PSEUDOURIDINE SYNTHASE FAMILY PROTEIN-RELATED"/>
    <property type="match status" value="1"/>
</dbReference>
<dbReference type="InterPro" id="IPR050343">
    <property type="entry name" value="RsuA_PseudoU_synthase"/>
</dbReference>
<dbReference type="CDD" id="cd00165">
    <property type="entry name" value="S4"/>
    <property type="match status" value="1"/>
</dbReference>
<gene>
    <name evidence="7" type="ORF">SAMN02745168_1016</name>
</gene>
<evidence type="ECO:0000256" key="5">
    <source>
        <dbReference type="RuleBase" id="RU003887"/>
    </source>
</evidence>
<evidence type="ECO:0000259" key="6">
    <source>
        <dbReference type="SMART" id="SM00363"/>
    </source>
</evidence>
<dbReference type="InterPro" id="IPR000748">
    <property type="entry name" value="PsdUridine_synth_RsuA/RluB/E/F"/>
</dbReference>
<dbReference type="EMBL" id="FWXW01000002">
    <property type="protein sequence ID" value="SMC46936.1"/>
    <property type="molecule type" value="Genomic_DNA"/>
</dbReference>
<evidence type="ECO:0000256" key="1">
    <source>
        <dbReference type="ARBA" id="ARBA00008348"/>
    </source>
</evidence>
<organism evidence="7 8">
    <name type="scientific">Papillibacter cinnamivorans DSM 12816</name>
    <dbReference type="NCBI Taxonomy" id="1122930"/>
    <lineage>
        <taxon>Bacteria</taxon>
        <taxon>Bacillati</taxon>
        <taxon>Bacillota</taxon>
        <taxon>Clostridia</taxon>
        <taxon>Eubacteriales</taxon>
        <taxon>Oscillospiraceae</taxon>
        <taxon>Papillibacter</taxon>
    </lineage>
</organism>
<dbReference type="GO" id="GO:0003723">
    <property type="term" value="F:RNA binding"/>
    <property type="evidence" value="ECO:0007669"/>
    <property type="project" value="UniProtKB-KW"/>
</dbReference>
<dbReference type="CDD" id="cd02553">
    <property type="entry name" value="PseudoU_synth_RsuA"/>
    <property type="match status" value="1"/>
</dbReference>
<dbReference type="PROSITE" id="PS01149">
    <property type="entry name" value="PSI_RSU"/>
    <property type="match status" value="1"/>
</dbReference>
<dbReference type="PROSITE" id="PS50889">
    <property type="entry name" value="S4"/>
    <property type="match status" value="1"/>
</dbReference>
<evidence type="ECO:0000256" key="4">
    <source>
        <dbReference type="PROSITE-ProRule" id="PRU00182"/>
    </source>
</evidence>
<protein>
    <recommendedName>
        <fullName evidence="5">Pseudouridine synthase</fullName>
        <ecNumber evidence="5">5.4.99.-</ecNumber>
    </recommendedName>
</protein>
<accession>A0A1W1ZF13</accession>
<reference evidence="7 8" key="1">
    <citation type="submission" date="2017-04" db="EMBL/GenBank/DDBJ databases">
        <authorList>
            <person name="Afonso C.L."/>
            <person name="Miller P.J."/>
            <person name="Scott M.A."/>
            <person name="Spackman E."/>
            <person name="Goraichik I."/>
            <person name="Dimitrov K.M."/>
            <person name="Suarez D.L."/>
            <person name="Swayne D.E."/>
        </authorList>
    </citation>
    <scope>NUCLEOTIDE SEQUENCE [LARGE SCALE GENOMIC DNA]</scope>
    <source>
        <strain evidence="7 8">DSM 12816</strain>
    </source>
</reference>
<dbReference type="OrthoDB" id="9807213at2"/>
<dbReference type="SMART" id="SM00363">
    <property type="entry name" value="S4"/>
    <property type="match status" value="1"/>
</dbReference>
<name>A0A1W1ZF13_9FIRM</name>
<sequence>MKKQRLDRILASTGIVSRKEAKEMICAGRVRTDGKILSSPEKKLDPETAALTVDGTPLSYREFYYIMLNKPAGVISATEDPREKTAVDLLPERLRRVGLFPAGRLDKDTEGLLLLTSDGQTAHALTAPRRHVDKVYFVRTDLEMTAGDEDAFREGIVLSDGTLCLPAELSVLPDTAGREARVTLREGKFHQVKRMLLSRGKTVVFLKRLSMGSLVLDPTLGPGEYRELTETEIASIRSPGKEISLSGKSIRKDQ</sequence>
<dbReference type="InterPro" id="IPR020094">
    <property type="entry name" value="TruA/RsuA/RluB/E/F_N"/>
</dbReference>
<dbReference type="Proteomes" id="UP000192790">
    <property type="component" value="Unassembled WGS sequence"/>
</dbReference>
<dbReference type="Gene3D" id="3.30.70.580">
    <property type="entry name" value="Pseudouridine synthase I, catalytic domain, N-terminal subdomain"/>
    <property type="match status" value="1"/>
</dbReference>
<keyword evidence="2 4" id="KW-0694">RNA-binding</keyword>
<dbReference type="InterPro" id="IPR020103">
    <property type="entry name" value="PsdUridine_synth_cat_dom_sf"/>
</dbReference>
<dbReference type="SUPFAM" id="SSF55120">
    <property type="entry name" value="Pseudouridine synthase"/>
    <property type="match status" value="1"/>
</dbReference>
<dbReference type="STRING" id="1122930.SAMN02745168_1016"/>
<dbReference type="GO" id="GO:0000455">
    <property type="term" value="P:enzyme-directed rRNA pseudouridine synthesis"/>
    <property type="evidence" value="ECO:0007669"/>
    <property type="project" value="UniProtKB-ARBA"/>
</dbReference>
<dbReference type="Pfam" id="PF01479">
    <property type="entry name" value="S4"/>
    <property type="match status" value="1"/>
</dbReference>
<dbReference type="GO" id="GO:0120159">
    <property type="term" value="F:rRNA pseudouridine synthase activity"/>
    <property type="evidence" value="ECO:0007669"/>
    <property type="project" value="UniProtKB-ARBA"/>
</dbReference>
<dbReference type="EC" id="5.4.99.-" evidence="5"/>
<dbReference type="InterPro" id="IPR018496">
    <property type="entry name" value="PsdUridine_synth_RsuA/RluB_CS"/>
</dbReference>
<proteinExistence type="inferred from homology"/>
<dbReference type="InterPro" id="IPR042092">
    <property type="entry name" value="PsdUridine_s_RsuA/RluB/E/F_cat"/>
</dbReference>
<evidence type="ECO:0000256" key="2">
    <source>
        <dbReference type="ARBA" id="ARBA00022884"/>
    </source>
</evidence>
<evidence type="ECO:0000313" key="7">
    <source>
        <dbReference type="EMBL" id="SMC46936.1"/>
    </source>
</evidence>
<dbReference type="AlphaFoldDB" id="A0A1W1ZF13"/>
<evidence type="ECO:0000256" key="3">
    <source>
        <dbReference type="ARBA" id="ARBA00023235"/>
    </source>
</evidence>
<dbReference type="InterPro" id="IPR036986">
    <property type="entry name" value="S4_RNA-bd_sf"/>
</dbReference>
<keyword evidence="8" id="KW-1185">Reference proteome</keyword>
<dbReference type="NCBIfam" id="TIGR00093">
    <property type="entry name" value="pseudouridine synthase"/>
    <property type="match status" value="1"/>
</dbReference>
<dbReference type="Pfam" id="PF00849">
    <property type="entry name" value="PseudoU_synth_2"/>
    <property type="match status" value="1"/>
</dbReference>
<keyword evidence="3 5" id="KW-0413">Isomerase</keyword>
<feature type="domain" description="RNA-binding S4" evidence="6">
    <location>
        <begin position="4"/>
        <end position="62"/>
    </location>
</feature>
<dbReference type="InterPro" id="IPR006145">
    <property type="entry name" value="PsdUridine_synth_RsuA/RluA"/>
</dbReference>
<dbReference type="PANTHER" id="PTHR47683:SF4">
    <property type="entry name" value="PSEUDOURIDINE SYNTHASE"/>
    <property type="match status" value="1"/>
</dbReference>